<sequence>MIEFLIVAVLVIWSVIVVFKKVFPRTSNSVFTSLSNVCEQKGWITLAKWLKPAMAIGCGGNCGCSATDEKSTKKAEVQAVKWK</sequence>
<gene>
    <name evidence="1" type="ORF">AOY20_02950</name>
</gene>
<dbReference type="EMBL" id="CP012808">
    <property type="protein sequence ID" value="ALH94577.1"/>
    <property type="molecule type" value="Genomic_DNA"/>
</dbReference>
<dbReference type="Pfam" id="PF20228">
    <property type="entry name" value="DUF6587"/>
    <property type="match status" value="1"/>
</dbReference>
<keyword evidence="2" id="KW-1185">Reference proteome</keyword>
<dbReference type="AlphaFoldDB" id="A0A0N9VTT3"/>
<reference evidence="1 2" key="1">
    <citation type="journal article" date="2015" name="Int. J. Syst. Evol. Microbiol.">
        <title>Acinetobacter equi sp. nov. isolated from horse faeces.</title>
        <authorList>
            <person name="Poppel M.T."/>
            <person name="Skiebe E."/>
            <person name="Laue M."/>
            <person name="Bergmann H."/>
            <person name="Ebersberger I."/>
            <person name="Garn T."/>
            <person name="Fruth A."/>
            <person name="Baumgardt S."/>
            <person name="Busse H.J."/>
            <person name="Wilharm G."/>
        </authorList>
    </citation>
    <scope>NUCLEOTIDE SEQUENCE [LARGE SCALE GENOMIC DNA]</scope>
    <source>
        <strain evidence="1 2">114</strain>
    </source>
</reference>
<evidence type="ECO:0000313" key="1">
    <source>
        <dbReference type="EMBL" id="ALH94577.1"/>
    </source>
</evidence>
<dbReference type="InterPro" id="IPR046494">
    <property type="entry name" value="DUF6587"/>
</dbReference>
<name>A0A0N9VTT3_9GAMM</name>
<dbReference type="RefSeq" id="WP_054580480.1">
    <property type="nucleotide sequence ID" value="NZ_CP012808.1"/>
</dbReference>
<evidence type="ECO:0000313" key="2">
    <source>
        <dbReference type="Proteomes" id="UP000064939"/>
    </source>
</evidence>
<organism evidence="1 2">
    <name type="scientific">Acinetobacter equi</name>
    <dbReference type="NCBI Taxonomy" id="1324350"/>
    <lineage>
        <taxon>Bacteria</taxon>
        <taxon>Pseudomonadati</taxon>
        <taxon>Pseudomonadota</taxon>
        <taxon>Gammaproteobacteria</taxon>
        <taxon>Moraxellales</taxon>
        <taxon>Moraxellaceae</taxon>
        <taxon>Acinetobacter</taxon>
    </lineage>
</organism>
<protein>
    <submittedName>
        <fullName evidence="1">Uncharacterized protein</fullName>
    </submittedName>
</protein>
<dbReference type="Proteomes" id="UP000064939">
    <property type="component" value="Chromosome"/>
</dbReference>
<accession>A0A0N9VTT3</accession>
<dbReference type="STRING" id="1324350.AOY20_02950"/>
<dbReference type="KEGG" id="aei:AOY20_02950"/>
<proteinExistence type="predicted"/>
<dbReference type="OrthoDB" id="6711925at2"/>